<proteinExistence type="predicted"/>
<reference evidence="2" key="1">
    <citation type="submission" date="2019-08" db="EMBL/GenBank/DDBJ databases">
        <authorList>
            <person name="Kucharzyk K."/>
            <person name="Murdoch R.W."/>
            <person name="Higgins S."/>
            <person name="Loffler F."/>
        </authorList>
    </citation>
    <scope>NUCLEOTIDE SEQUENCE</scope>
</reference>
<feature type="transmembrane region" description="Helical" evidence="1">
    <location>
        <begin position="12"/>
        <end position="29"/>
    </location>
</feature>
<dbReference type="EMBL" id="VSSQ01013922">
    <property type="protein sequence ID" value="MPM52571.1"/>
    <property type="molecule type" value="Genomic_DNA"/>
</dbReference>
<feature type="transmembrane region" description="Helical" evidence="1">
    <location>
        <begin position="154"/>
        <end position="172"/>
    </location>
</feature>
<dbReference type="AlphaFoldDB" id="A0A645AJV3"/>
<feature type="transmembrane region" description="Helical" evidence="1">
    <location>
        <begin position="234"/>
        <end position="254"/>
    </location>
</feature>
<feature type="transmembrane region" description="Helical" evidence="1">
    <location>
        <begin position="119"/>
        <end position="138"/>
    </location>
</feature>
<accession>A0A645AJV3</accession>
<organism evidence="2">
    <name type="scientific">bioreactor metagenome</name>
    <dbReference type="NCBI Taxonomy" id="1076179"/>
    <lineage>
        <taxon>unclassified sequences</taxon>
        <taxon>metagenomes</taxon>
        <taxon>ecological metagenomes</taxon>
    </lineage>
</organism>
<feature type="transmembrane region" description="Helical" evidence="1">
    <location>
        <begin position="334"/>
        <end position="353"/>
    </location>
</feature>
<gene>
    <name evidence="2" type="ORF">SDC9_99331</name>
</gene>
<feature type="transmembrane region" description="Helical" evidence="1">
    <location>
        <begin position="35"/>
        <end position="56"/>
    </location>
</feature>
<feature type="transmembrane region" description="Helical" evidence="1">
    <location>
        <begin position="179"/>
        <end position="195"/>
    </location>
</feature>
<feature type="transmembrane region" description="Helical" evidence="1">
    <location>
        <begin position="201"/>
        <end position="222"/>
    </location>
</feature>
<comment type="caution">
    <text evidence="2">The sequence shown here is derived from an EMBL/GenBank/DDBJ whole genome shotgun (WGS) entry which is preliminary data.</text>
</comment>
<feature type="transmembrane region" description="Helical" evidence="1">
    <location>
        <begin position="63"/>
        <end position="83"/>
    </location>
</feature>
<keyword evidence="1" id="KW-0472">Membrane</keyword>
<keyword evidence="1" id="KW-1133">Transmembrane helix</keyword>
<feature type="transmembrane region" description="Helical" evidence="1">
    <location>
        <begin position="306"/>
        <end position="327"/>
    </location>
</feature>
<name>A0A645AJV3_9ZZZZ</name>
<sequence length="381" mass="44277">MRERTYSYQVSEVLLTLLLSYYYLYHAFLILPIEIFTVSLGTIILLFLFSSFVLVVTYRHFKTFSLVEYSLILLLLLYAILGARHSDGIWFKNTYLYWAIFSVFLGIMMSRDRGISAGAFWLPFMIIVISLVMEFILYPGKTKDMSIFAMHRNVPPMIATTFAMLISMNYAIQERLHCKFSLILPYILVLVNFYSNSRAGLIIGIMYFFIIYGNHFITRVLGEFRYNANTRKQLLLKIIVWLILTTIFLSVLILNSRLVNEGVSGNGRMDIYTSFQEELHTSFTVTGFTPQVTNVVDHLHNSFFQLIAYAGLFSIPMFLMMLVAGVLYLLDKNFLALFFGIIGVYSLVEYYVFLKYGDLILFPLIVFSFYERSRKQKSKDT</sequence>
<evidence type="ECO:0000256" key="1">
    <source>
        <dbReference type="SAM" id="Phobius"/>
    </source>
</evidence>
<feature type="transmembrane region" description="Helical" evidence="1">
    <location>
        <begin position="89"/>
        <end position="107"/>
    </location>
</feature>
<keyword evidence="1" id="KW-0812">Transmembrane</keyword>
<evidence type="ECO:0000313" key="2">
    <source>
        <dbReference type="EMBL" id="MPM52571.1"/>
    </source>
</evidence>
<protein>
    <submittedName>
        <fullName evidence="2">Uncharacterized protein</fullName>
    </submittedName>
</protein>